<evidence type="ECO:0000313" key="2">
    <source>
        <dbReference type="Proteomes" id="UP000887013"/>
    </source>
</evidence>
<dbReference type="EMBL" id="BMAW01069000">
    <property type="protein sequence ID" value="GFT66803.1"/>
    <property type="molecule type" value="Genomic_DNA"/>
</dbReference>
<feature type="non-terminal residue" evidence="1">
    <location>
        <position position="200"/>
    </location>
</feature>
<dbReference type="Proteomes" id="UP000887013">
    <property type="component" value="Unassembled WGS sequence"/>
</dbReference>
<reference evidence="1" key="1">
    <citation type="submission" date="2020-08" db="EMBL/GenBank/DDBJ databases">
        <title>Multicomponent nature underlies the extraordinary mechanical properties of spider dragline silk.</title>
        <authorList>
            <person name="Kono N."/>
            <person name="Nakamura H."/>
            <person name="Mori M."/>
            <person name="Yoshida Y."/>
            <person name="Ohtoshi R."/>
            <person name="Malay A.D."/>
            <person name="Moran D.A.P."/>
            <person name="Tomita M."/>
            <person name="Numata K."/>
            <person name="Arakawa K."/>
        </authorList>
    </citation>
    <scope>NUCLEOTIDE SEQUENCE</scope>
</reference>
<protein>
    <submittedName>
        <fullName evidence="1">Uncharacterized protein</fullName>
    </submittedName>
</protein>
<name>A0A8X6PEV5_NEPPI</name>
<evidence type="ECO:0000313" key="1">
    <source>
        <dbReference type="EMBL" id="GFT66803.1"/>
    </source>
</evidence>
<keyword evidence="2" id="KW-1185">Reference proteome</keyword>
<dbReference type="AlphaFoldDB" id="A0A8X6PEV5"/>
<organism evidence="1 2">
    <name type="scientific">Nephila pilipes</name>
    <name type="common">Giant wood spider</name>
    <name type="synonym">Nephila maculata</name>
    <dbReference type="NCBI Taxonomy" id="299642"/>
    <lineage>
        <taxon>Eukaryota</taxon>
        <taxon>Metazoa</taxon>
        <taxon>Ecdysozoa</taxon>
        <taxon>Arthropoda</taxon>
        <taxon>Chelicerata</taxon>
        <taxon>Arachnida</taxon>
        <taxon>Araneae</taxon>
        <taxon>Araneomorphae</taxon>
        <taxon>Entelegynae</taxon>
        <taxon>Araneoidea</taxon>
        <taxon>Nephilidae</taxon>
        <taxon>Nephila</taxon>
    </lineage>
</organism>
<comment type="caution">
    <text evidence="1">The sequence shown here is derived from an EMBL/GenBank/DDBJ whole genome shotgun (WGS) entry which is preliminary data.</text>
</comment>
<gene>
    <name evidence="1" type="primary">NCL1_41005</name>
    <name evidence="1" type="ORF">NPIL_205831</name>
</gene>
<proteinExistence type="predicted"/>
<sequence length="200" mass="22001">MLIGLGIACNGESCKHKCLENCQGECQLSYFEQLSPCTYACKIDDLYSFHYDSDLKECGKDKVCYLGECCFTNYTERCKKEYGGNYIGIENLREKCTFTCVPTSESTQIYKENIPTGTNCLVDHSDEQGTCRAGTCVTNNESESQNLGEYLINILMLPSLGFDLIKGAVSIAGSGVKSEAHGMLHTDADDTVFSVDESTD</sequence>
<accession>A0A8X6PEV5</accession>